<dbReference type="AlphaFoldDB" id="B2A755"/>
<dbReference type="STRING" id="457570.Nther_2079"/>
<dbReference type="RefSeq" id="WP_012448502.1">
    <property type="nucleotide sequence ID" value="NC_010718.1"/>
</dbReference>
<name>B2A755_NATTJ</name>
<evidence type="ECO:0000259" key="9">
    <source>
        <dbReference type="PROSITE" id="PS50110"/>
    </source>
</evidence>
<dbReference type="Pfam" id="PF00072">
    <property type="entry name" value="Response_reg"/>
    <property type="match status" value="1"/>
</dbReference>
<protein>
    <recommendedName>
        <fullName evidence="1">Stage 0 sporulation protein A homolog</fullName>
    </recommendedName>
</protein>
<reference evidence="10 11" key="2">
    <citation type="journal article" date="2011" name="J. Bacteriol.">
        <title>Complete genome sequence of the anaerobic, halophilic alkalithermophile Natranaerobius thermophilus JW/NM-WN-LF.</title>
        <authorList>
            <person name="Zhao B."/>
            <person name="Mesbah N.M."/>
            <person name="Dalin E."/>
            <person name="Goodwin L."/>
            <person name="Nolan M."/>
            <person name="Pitluck S."/>
            <person name="Chertkov O."/>
            <person name="Brettin T.S."/>
            <person name="Han J."/>
            <person name="Larimer F.W."/>
            <person name="Land M.L."/>
            <person name="Hauser L."/>
            <person name="Kyrpides N."/>
            <person name="Wiegel J."/>
        </authorList>
    </citation>
    <scope>NUCLEOTIDE SEQUENCE [LARGE SCALE GENOMIC DNA]</scope>
    <source>
        <strain evidence="11">ATCC BAA-1301 / DSM 18059 / JW/NM-WN-LF</strain>
    </source>
</reference>
<evidence type="ECO:0000313" key="11">
    <source>
        <dbReference type="Proteomes" id="UP000001683"/>
    </source>
</evidence>
<dbReference type="PROSITE" id="PS50110">
    <property type="entry name" value="RESPONSE_REGULATORY"/>
    <property type="match status" value="1"/>
</dbReference>
<sequence length="212" mass="23975">MYKQEGEKISVLIVDDHEMVRLGLRSYLETQEDIEVVAEACDGQEGIDLAREYQPQVILMDLVMDGMDGIQATRELQGEGFKIVVLTSYVDDDKVFPALEAGAYSYILKTSDAEDIAKCIRKASEGKPSFEGQVTKLMMERRENESAYLNLTNREKEVLRLLGKGFTNQEIADELYIGIKTVKTHVSNILDKLELKDRTQAAIYAKDYGYTN</sequence>
<gene>
    <name evidence="10" type="ordered locus">Nther_2079</name>
</gene>
<evidence type="ECO:0000256" key="7">
    <source>
        <dbReference type="PROSITE-ProRule" id="PRU00169"/>
    </source>
</evidence>
<dbReference type="FunCoup" id="B2A755">
    <property type="interactions" value="186"/>
</dbReference>
<accession>B2A755</accession>
<dbReference type="GO" id="GO:0006355">
    <property type="term" value="P:regulation of DNA-templated transcription"/>
    <property type="evidence" value="ECO:0007669"/>
    <property type="project" value="InterPro"/>
</dbReference>
<dbReference type="InterPro" id="IPR011006">
    <property type="entry name" value="CheY-like_superfamily"/>
</dbReference>
<evidence type="ECO:0000256" key="2">
    <source>
        <dbReference type="ARBA" id="ARBA00022553"/>
    </source>
</evidence>
<dbReference type="InParanoid" id="B2A755"/>
<dbReference type="Gene3D" id="3.40.50.2300">
    <property type="match status" value="1"/>
</dbReference>
<evidence type="ECO:0000256" key="3">
    <source>
        <dbReference type="ARBA" id="ARBA00023015"/>
    </source>
</evidence>
<evidence type="ECO:0000256" key="5">
    <source>
        <dbReference type="ARBA" id="ARBA00023163"/>
    </source>
</evidence>
<evidence type="ECO:0000256" key="4">
    <source>
        <dbReference type="ARBA" id="ARBA00023125"/>
    </source>
</evidence>
<feature type="modified residue" description="4-aspartylphosphate" evidence="7">
    <location>
        <position position="61"/>
    </location>
</feature>
<dbReference type="GO" id="GO:0000160">
    <property type="term" value="P:phosphorelay signal transduction system"/>
    <property type="evidence" value="ECO:0007669"/>
    <property type="project" value="InterPro"/>
</dbReference>
<dbReference type="InterPro" id="IPR001789">
    <property type="entry name" value="Sig_transdc_resp-reg_receiver"/>
</dbReference>
<evidence type="ECO:0000256" key="1">
    <source>
        <dbReference type="ARBA" id="ARBA00018672"/>
    </source>
</evidence>
<keyword evidence="3" id="KW-0805">Transcription regulation</keyword>
<dbReference type="OrthoDB" id="9779069at2"/>
<dbReference type="PROSITE" id="PS00622">
    <property type="entry name" value="HTH_LUXR_1"/>
    <property type="match status" value="1"/>
</dbReference>
<keyword evidence="4" id="KW-0238">DNA-binding</keyword>
<dbReference type="InterPro" id="IPR039420">
    <property type="entry name" value="WalR-like"/>
</dbReference>
<evidence type="ECO:0000256" key="6">
    <source>
        <dbReference type="ARBA" id="ARBA00024867"/>
    </source>
</evidence>
<dbReference type="PANTHER" id="PTHR43214">
    <property type="entry name" value="TWO-COMPONENT RESPONSE REGULATOR"/>
    <property type="match status" value="1"/>
</dbReference>
<dbReference type="eggNOG" id="COG2197">
    <property type="taxonomic scope" value="Bacteria"/>
</dbReference>
<evidence type="ECO:0000259" key="8">
    <source>
        <dbReference type="PROSITE" id="PS50043"/>
    </source>
</evidence>
<reference evidence="10 11" key="1">
    <citation type="submission" date="2008-04" db="EMBL/GenBank/DDBJ databases">
        <title>Complete sequence of chromosome of Natranaerobius thermophilus JW/NM-WN-LF.</title>
        <authorList>
            <consortium name="US DOE Joint Genome Institute"/>
            <person name="Copeland A."/>
            <person name="Lucas S."/>
            <person name="Lapidus A."/>
            <person name="Glavina del Rio T."/>
            <person name="Dalin E."/>
            <person name="Tice H."/>
            <person name="Bruce D."/>
            <person name="Goodwin L."/>
            <person name="Pitluck S."/>
            <person name="Chertkov O."/>
            <person name="Brettin T."/>
            <person name="Detter J.C."/>
            <person name="Han C."/>
            <person name="Kuske C.R."/>
            <person name="Schmutz J."/>
            <person name="Larimer F."/>
            <person name="Land M."/>
            <person name="Hauser L."/>
            <person name="Kyrpides N."/>
            <person name="Lykidis A."/>
            <person name="Mesbah N.M."/>
            <person name="Wiegel J."/>
        </authorList>
    </citation>
    <scope>NUCLEOTIDE SEQUENCE [LARGE SCALE GENOMIC DNA]</scope>
    <source>
        <strain evidence="11">ATCC BAA-1301 / DSM 18059 / JW/NM-WN-LF</strain>
    </source>
</reference>
<keyword evidence="5" id="KW-0804">Transcription</keyword>
<dbReference type="SMART" id="SM00448">
    <property type="entry name" value="REC"/>
    <property type="match status" value="1"/>
</dbReference>
<dbReference type="Pfam" id="PF00196">
    <property type="entry name" value="GerE"/>
    <property type="match status" value="1"/>
</dbReference>
<feature type="domain" description="HTH luxR-type" evidence="8">
    <location>
        <begin position="144"/>
        <end position="209"/>
    </location>
</feature>
<dbReference type="KEGG" id="nth:Nther_2079"/>
<dbReference type="InterPro" id="IPR058245">
    <property type="entry name" value="NreC/VraR/RcsB-like_REC"/>
</dbReference>
<keyword evidence="2 7" id="KW-0597">Phosphoprotein</keyword>
<feature type="domain" description="Response regulatory" evidence="9">
    <location>
        <begin position="10"/>
        <end position="124"/>
    </location>
</feature>
<dbReference type="SMART" id="SM00421">
    <property type="entry name" value="HTH_LUXR"/>
    <property type="match status" value="1"/>
</dbReference>
<dbReference type="GO" id="GO:0003677">
    <property type="term" value="F:DNA binding"/>
    <property type="evidence" value="ECO:0007669"/>
    <property type="project" value="UniProtKB-KW"/>
</dbReference>
<dbReference type="InterPro" id="IPR000792">
    <property type="entry name" value="Tscrpt_reg_LuxR_C"/>
</dbReference>
<proteinExistence type="predicted"/>
<comment type="function">
    <text evidence="6">May play the central regulatory role in sporulation. It may be an element of the effector pathway responsible for the activation of sporulation genes in response to nutritional stress. Spo0A may act in concert with spo0H (a sigma factor) to control the expression of some genes that are critical to the sporulation process.</text>
</comment>
<evidence type="ECO:0000313" key="10">
    <source>
        <dbReference type="EMBL" id="ACB85646.1"/>
    </source>
</evidence>
<dbReference type="HOGENOM" id="CLU_000445_90_10_9"/>
<organism evidence="10 11">
    <name type="scientific">Natranaerobius thermophilus (strain ATCC BAA-1301 / DSM 18059 / JW/NM-WN-LF)</name>
    <dbReference type="NCBI Taxonomy" id="457570"/>
    <lineage>
        <taxon>Bacteria</taxon>
        <taxon>Bacillati</taxon>
        <taxon>Bacillota</taxon>
        <taxon>Clostridia</taxon>
        <taxon>Natranaerobiales</taxon>
        <taxon>Natranaerobiaceae</taxon>
        <taxon>Natranaerobius</taxon>
    </lineage>
</organism>
<dbReference type="SUPFAM" id="SSF52172">
    <property type="entry name" value="CheY-like"/>
    <property type="match status" value="1"/>
</dbReference>
<keyword evidence="11" id="KW-1185">Reference proteome</keyword>
<dbReference type="CDD" id="cd06170">
    <property type="entry name" value="LuxR_C_like"/>
    <property type="match status" value="1"/>
</dbReference>
<dbReference type="CDD" id="cd17535">
    <property type="entry name" value="REC_NarL-like"/>
    <property type="match status" value="1"/>
</dbReference>
<dbReference type="PROSITE" id="PS50043">
    <property type="entry name" value="HTH_LUXR_2"/>
    <property type="match status" value="1"/>
</dbReference>
<dbReference type="Proteomes" id="UP000001683">
    <property type="component" value="Chromosome"/>
</dbReference>
<dbReference type="PANTHER" id="PTHR43214:SF37">
    <property type="entry name" value="TRANSCRIPTIONAL REGULATORY PROTEIN YDFI"/>
    <property type="match status" value="1"/>
</dbReference>
<dbReference type="PRINTS" id="PR00038">
    <property type="entry name" value="HTHLUXR"/>
</dbReference>
<dbReference type="EMBL" id="CP001034">
    <property type="protein sequence ID" value="ACB85646.1"/>
    <property type="molecule type" value="Genomic_DNA"/>
</dbReference>